<dbReference type="InterPro" id="IPR005184">
    <property type="entry name" value="DUF306_Meta_HslJ"/>
</dbReference>
<organism evidence="3 4">
    <name type="scientific">Halomonas binhaiensis</name>
    <dbReference type="NCBI Taxonomy" id="2562282"/>
    <lineage>
        <taxon>Bacteria</taxon>
        <taxon>Pseudomonadati</taxon>
        <taxon>Pseudomonadota</taxon>
        <taxon>Gammaproteobacteria</taxon>
        <taxon>Oceanospirillales</taxon>
        <taxon>Halomonadaceae</taxon>
        <taxon>Halomonas</taxon>
    </lineage>
</organism>
<dbReference type="EMBL" id="CP038437">
    <property type="protein sequence ID" value="QEM82987.1"/>
    <property type="molecule type" value="Genomic_DNA"/>
</dbReference>
<evidence type="ECO:0000259" key="2">
    <source>
        <dbReference type="Pfam" id="PF03724"/>
    </source>
</evidence>
<evidence type="ECO:0000313" key="3">
    <source>
        <dbReference type="EMBL" id="QEM82987.1"/>
    </source>
</evidence>
<name>A0A5C1NKR6_9GAMM</name>
<dbReference type="RefSeq" id="WP_149286109.1">
    <property type="nucleotide sequence ID" value="NZ_CP038437.2"/>
</dbReference>
<evidence type="ECO:0000313" key="4">
    <source>
        <dbReference type="Proteomes" id="UP000324285"/>
    </source>
</evidence>
<protein>
    <submittedName>
        <fullName evidence="3">META domain-containing protein</fullName>
    </submittedName>
</protein>
<dbReference type="Pfam" id="PF03724">
    <property type="entry name" value="META"/>
    <property type="match status" value="1"/>
</dbReference>
<dbReference type="InterPro" id="IPR038670">
    <property type="entry name" value="HslJ-like_sf"/>
</dbReference>
<gene>
    <name evidence="3" type="ORF">E4T21_16605</name>
</gene>
<reference evidence="3" key="1">
    <citation type="submission" date="2021-02" db="EMBL/GenBank/DDBJ databases">
        <title>Strain Y2R2, a novel species of the genus Halomonas.</title>
        <authorList>
            <person name="Huang H."/>
        </authorList>
    </citation>
    <scope>NUCLEOTIDE SEQUENCE</scope>
    <source>
        <strain evidence="3">Y2R2</strain>
    </source>
</reference>
<feature type="chain" id="PRO_5023016557" evidence="1">
    <location>
        <begin position="20"/>
        <end position="271"/>
    </location>
</feature>
<keyword evidence="1" id="KW-0732">Signal</keyword>
<feature type="domain" description="DUF306" evidence="2">
    <location>
        <begin position="154"/>
        <end position="267"/>
    </location>
</feature>
<dbReference type="InterPro" id="IPR007298">
    <property type="entry name" value="Cu-R_lipoprotein_NlpE"/>
</dbReference>
<dbReference type="Gene3D" id="2.40.128.270">
    <property type="match status" value="1"/>
</dbReference>
<accession>A0A5C1NKR6</accession>
<dbReference type="Gene3D" id="2.40.128.640">
    <property type="match status" value="1"/>
</dbReference>
<evidence type="ECO:0000256" key="1">
    <source>
        <dbReference type="SAM" id="SignalP"/>
    </source>
</evidence>
<dbReference type="AlphaFoldDB" id="A0A5C1NKR6"/>
<feature type="signal peptide" evidence="1">
    <location>
        <begin position="1"/>
        <end position="19"/>
    </location>
</feature>
<dbReference type="Pfam" id="PF04170">
    <property type="entry name" value="NlpE"/>
    <property type="match status" value="1"/>
</dbReference>
<keyword evidence="4" id="KW-1185">Reference proteome</keyword>
<dbReference type="Proteomes" id="UP000324285">
    <property type="component" value="Chromosome"/>
</dbReference>
<dbReference type="KEGG" id="hbh:E4T21_16605"/>
<dbReference type="OrthoDB" id="5348860at2"/>
<proteinExistence type="predicted"/>
<sequence length="271" mass="30046">MKGISMFGALLGMALFCVACTDQTKRAAPSELGALPASYLGQLPCDDCKAIRYELSLFDDDEDSDALGDVPNDVPNDALNYVLKRVYLGPGELRRFHDQGQWAVEQDGLLVMDVDGQKMRWQIEPNGDLILMKTEGDDPEPGARLSRLPEYVGEPLENRYWRLIEIQGKAVSVSAGQREPYLVLRSTDMSLTGSGGCQWLSGSYQRSAQAIEISPQWGKVESADCPAQASTQQQAFIDVLQRSVSWRVLADRLNFRDSQGDVVARFEVVHL</sequence>